<organism evidence="2 3">
    <name type="scientific">Lysobacter enzymogenes</name>
    <dbReference type="NCBI Taxonomy" id="69"/>
    <lineage>
        <taxon>Bacteria</taxon>
        <taxon>Pseudomonadati</taxon>
        <taxon>Pseudomonadota</taxon>
        <taxon>Gammaproteobacteria</taxon>
        <taxon>Lysobacterales</taxon>
        <taxon>Lysobacteraceae</taxon>
        <taxon>Lysobacter</taxon>
    </lineage>
</organism>
<accession>A0A0S2DER4</accession>
<proteinExistence type="predicted"/>
<dbReference type="Proteomes" id="UP000061569">
    <property type="component" value="Chromosome"/>
</dbReference>
<name>A0A0S2DER4_LYSEN</name>
<evidence type="ECO:0000256" key="1">
    <source>
        <dbReference type="SAM" id="MobiDB-lite"/>
    </source>
</evidence>
<protein>
    <submittedName>
        <fullName evidence="2">Uncharacterized protein</fullName>
    </submittedName>
</protein>
<reference evidence="2 3" key="1">
    <citation type="submission" date="2015-11" db="EMBL/GenBank/DDBJ databases">
        <title>Genome sequences of Lysobacter enzymogenes strain C3 and Lysobacter antibioticus ATCC 29479.</title>
        <authorList>
            <person name="Kobayashi D.Y."/>
        </authorList>
    </citation>
    <scope>NUCLEOTIDE SEQUENCE [LARGE SCALE GENOMIC DNA]</scope>
    <source>
        <strain evidence="2 3">C3</strain>
    </source>
</reference>
<sequence length="52" mass="5189">MASIVPNIGTNLAHPAGAAPPSCPSRRRAVRLAARSRNRVGRGGGSVAGLIA</sequence>
<dbReference type="KEGG" id="lez:GLE_1442"/>
<gene>
    <name evidence="2" type="ORF">GLE_1442</name>
</gene>
<dbReference type="STRING" id="69.GLE_1442"/>
<dbReference type="PATRIC" id="fig|69.6.peg.1422"/>
<dbReference type="EMBL" id="CP013140">
    <property type="protein sequence ID" value="ALN56799.1"/>
    <property type="molecule type" value="Genomic_DNA"/>
</dbReference>
<dbReference type="AlphaFoldDB" id="A0A0S2DER4"/>
<evidence type="ECO:0000313" key="2">
    <source>
        <dbReference type="EMBL" id="ALN56799.1"/>
    </source>
</evidence>
<evidence type="ECO:0000313" key="3">
    <source>
        <dbReference type="Proteomes" id="UP000061569"/>
    </source>
</evidence>
<feature type="region of interest" description="Disordered" evidence="1">
    <location>
        <begin position="1"/>
        <end position="24"/>
    </location>
</feature>